<feature type="coiled-coil region" evidence="1">
    <location>
        <begin position="513"/>
        <end position="540"/>
    </location>
</feature>
<comment type="caution">
    <text evidence="2">The sequence shown here is derived from an EMBL/GenBank/DDBJ whole genome shotgun (WGS) entry which is preliminary data.</text>
</comment>
<keyword evidence="1" id="KW-0175">Coiled coil</keyword>
<evidence type="ECO:0008006" key="4">
    <source>
        <dbReference type="Google" id="ProtNLM"/>
    </source>
</evidence>
<keyword evidence="3" id="KW-1185">Reference proteome</keyword>
<name>A0ABS1JAH1_9BACL</name>
<evidence type="ECO:0000256" key="1">
    <source>
        <dbReference type="SAM" id="Coils"/>
    </source>
</evidence>
<evidence type="ECO:0000313" key="3">
    <source>
        <dbReference type="Proteomes" id="UP000602284"/>
    </source>
</evidence>
<protein>
    <recommendedName>
        <fullName evidence="4">PD-(D/E)XK endonuclease-like domain-containing protein</fullName>
    </recommendedName>
</protein>
<organism evidence="2 3">
    <name type="scientific">Tumebacillus amylolyticus</name>
    <dbReference type="NCBI Taxonomy" id="2801339"/>
    <lineage>
        <taxon>Bacteria</taxon>
        <taxon>Bacillati</taxon>
        <taxon>Bacillota</taxon>
        <taxon>Bacilli</taxon>
        <taxon>Bacillales</taxon>
        <taxon>Alicyclobacillaceae</taxon>
        <taxon>Tumebacillus</taxon>
    </lineage>
</organism>
<evidence type="ECO:0000313" key="2">
    <source>
        <dbReference type="EMBL" id="MBL0387271.1"/>
    </source>
</evidence>
<gene>
    <name evidence="2" type="ORF">JJB07_11475</name>
</gene>
<accession>A0ABS1JAH1</accession>
<dbReference type="Proteomes" id="UP000602284">
    <property type="component" value="Unassembled WGS sequence"/>
</dbReference>
<sequence>MATKMIAYANPFELESDMLDPYRDVVHICATNSLRKGVHSFYQCERRYFTGVMVGTGMFLRQFLGDWSKPRTKLLQFAQLSERLLELEEGVRDPKVQMRFRAFRRNQLQVLETMRVLTEIGIDVNRIEVTVQTEDERFFVELWKWMDQNGYWFRRIRHDLGTRLHNPEILQTTLKEALCKCDDLSQHQKDQLPDRIDQIILHGFYFITPLQHRIFKLFENAGIELVFLNLYDERYKKTFAPVRTFIEAWVPYEDWSHLPIFDGPEISMGEMFANLYESDRLQDTSHSGYEVTLKPHANFHSLLDEYTEYPNGRDGSVEYYSPEHEPLNDRIMEYYPEYFKERHFLAYPIGQYLLHLHRMWNEIRQELILDEQSLFECFASGWLREGDHNGRQYLTDLRDLLPYFQGCRTYCEWAELLEELIDMKKNLSMVWQPVPSSETSSQRFHEMMGDPLLRFSFMKVQEDNLKVVILLVRKLWEQALELFGQKNARTSLSEHFVKLERLLQSGLSDEALLESERAALERLREELASPRDEKEKYRVQDLAVAISLYLSNVFSDEGERDRMIRSFDDLDGVSFLQNKRIHVCGLSEEALPKNQFVLPWPLTRPLLEKLTEIPEIRMMLYRDKYSSEFARYLFYHVLAFSQEPVSLSWMRDWGGKDLEESVYVKVLGLPVSEEARSIESTQSKIEMPLQEEFEIAYNYMEGYPIDAVAEHELCPRRFFYSYLAKPFPTYQSEFHHQFLMAAMFMLYHELTDRDDDEAFDQIHKLFPLWTDIKLRDIQTYADKIRDGVVESGSDRFEDREYSRIRKQFHFLKPMRQLNAYKQGGYELRIGLEGDRHLILSAKPSSECKYCPHLSVCTNGLHPIDES</sequence>
<reference evidence="2 3" key="1">
    <citation type="submission" date="2021-01" db="EMBL/GenBank/DDBJ databases">
        <title>Tumebacillus sp. strain ITR2 16S ribosomal RNA gene Genome sequencing and assembly.</title>
        <authorList>
            <person name="Kang M."/>
        </authorList>
    </citation>
    <scope>NUCLEOTIDE SEQUENCE [LARGE SCALE GENOMIC DNA]</scope>
    <source>
        <strain evidence="2 3">ITR2</strain>
    </source>
</reference>
<dbReference type="RefSeq" id="WP_201635101.1">
    <property type="nucleotide sequence ID" value="NZ_JAEQNB010000003.1"/>
</dbReference>
<proteinExistence type="predicted"/>
<dbReference type="EMBL" id="JAEQNB010000003">
    <property type="protein sequence ID" value="MBL0387271.1"/>
    <property type="molecule type" value="Genomic_DNA"/>
</dbReference>